<dbReference type="InterPro" id="IPR027475">
    <property type="entry name" value="Asparaginase/glutaminase_AS2"/>
</dbReference>
<dbReference type="PANTHER" id="PTHR11707:SF28">
    <property type="entry name" value="60 KDA LYSOPHOSPHOLIPASE"/>
    <property type="match status" value="1"/>
</dbReference>
<dbReference type="PANTHER" id="PTHR11707">
    <property type="entry name" value="L-ASPARAGINASE"/>
    <property type="match status" value="1"/>
</dbReference>
<comment type="similarity">
    <text evidence="1">Belongs to the asparaginase 1 family.</text>
</comment>
<reference evidence="8 9" key="1">
    <citation type="submission" date="2016-12" db="EMBL/GenBank/DDBJ databases">
        <title>The draft genome sequence of Actinophytocola sp. 11-183.</title>
        <authorList>
            <person name="Wang W."/>
            <person name="Yuan L."/>
        </authorList>
    </citation>
    <scope>NUCLEOTIDE SEQUENCE [LARGE SCALE GENOMIC DNA]</scope>
    <source>
        <strain evidence="8 9">11-183</strain>
    </source>
</reference>
<dbReference type="PROSITE" id="PS00917">
    <property type="entry name" value="ASN_GLN_ASE_2"/>
    <property type="match status" value="1"/>
</dbReference>
<dbReference type="Proteomes" id="UP000185596">
    <property type="component" value="Unassembled WGS sequence"/>
</dbReference>
<dbReference type="SUPFAM" id="SSF53774">
    <property type="entry name" value="Glutaminase/Asparaginase"/>
    <property type="match status" value="1"/>
</dbReference>
<dbReference type="CDD" id="cd08964">
    <property type="entry name" value="L-asparaginase_II"/>
    <property type="match status" value="1"/>
</dbReference>
<dbReference type="FunFam" id="3.40.50.1170:FF:000001">
    <property type="entry name" value="L-asparaginase 2"/>
    <property type="match status" value="1"/>
</dbReference>
<dbReference type="OrthoDB" id="9788068at2"/>
<evidence type="ECO:0000256" key="3">
    <source>
        <dbReference type="PIRSR" id="PIRSR001220-1"/>
    </source>
</evidence>
<keyword evidence="2" id="KW-0378">Hydrolase</keyword>
<dbReference type="InterPro" id="IPR040919">
    <property type="entry name" value="Asparaginase_C"/>
</dbReference>
<evidence type="ECO:0000259" key="7">
    <source>
        <dbReference type="Pfam" id="PF17763"/>
    </source>
</evidence>
<dbReference type="RefSeq" id="WP_075123560.1">
    <property type="nucleotide sequence ID" value="NZ_MSIE01000001.1"/>
</dbReference>
<dbReference type="SFLD" id="SFLDS00057">
    <property type="entry name" value="Glutaminase/Asparaginase"/>
    <property type="match status" value="1"/>
</dbReference>
<comment type="caution">
    <text evidence="8">The sequence shown here is derived from an EMBL/GenBank/DDBJ whole genome shotgun (WGS) entry which is preliminary data.</text>
</comment>
<evidence type="ECO:0000313" key="9">
    <source>
        <dbReference type="Proteomes" id="UP000185596"/>
    </source>
</evidence>
<protein>
    <submittedName>
        <fullName evidence="8">L-asparaginase</fullName>
    </submittedName>
</protein>
<dbReference type="GO" id="GO:0006528">
    <property type="term" value="P:asparagine metabolic process"/>
    <property type="evidence" value="ECO:0007669"/>
    <property type="project" value="InterPro"/>
</dbReference>
<dbReference type="Pfam" id="PF00710">
    <property type="entry name" value="Asparaginase"/>
    <property type="match status" value="1"/>
</dbReference>
<proteinExistence type="inferred from homology"/>
<dbReference type="Pfam" id="PF17763">
    <property type="entry name" value="Asparaginase_C"/>
    <property type="match status" value="1"/>
</dbReference>
<name>A0A1Q8CYV0_9PSEU</name>
<dbReference type="SMART" id="SM00870">
    <property type="entry name" value="Asparaginase"/>
    <property type="match status" value="1"/>
</dbReference>
<feature type="binding site" evidence="4">
    <location>
        <begin position="88"/>
        <end position="89"/>
    </location>
    <ligand>
        <name>substrate</name>
    </ligand>
</feature>
<dbReference type="AlphaFoldDB" id="A0A1Q8CYV0"/>
<evidence type="ECO:0000313" key="8">
    <source>
        <dbReference type="EMBL" id="OLF19526.1"/>
    </source>
</evidence>
<dbReference type="Gene3D" id="3.40.50.40">
    <property type="match status" value="1"/>
</dbReference>
<dbReference type="PIRSF" id="PIRSF001220">
    <property type="entry name" value="L-ASNase_gatD"/>
    <property type="match status" value="1"/>
</dbReference>
<dbReference type="InterPro" id="IPR027473">
    <property type="entry name" value="L-asparaginase_C"/>
</dbReference>
<feature type="active site" description="O-isoaspartyl threonine intermediate" evidence="3">
    <location>
        <position position="12"/>
    </location>
</feature>
<dbReference type="PROSITE" id="PS51732">
    <property type="entry name" value="ASN_GLN_ASE_3"/>
    <property type="match status" value="1"/>
</dbReference>
<feature type="active site" evidence="5">
    <location>
        <position position="88"/>
    </location>
</feature>
<dbReference type="InterPro" id="IPR006034">
    <property type="entry name" value="Asparaginase/glutaminase-like"/>
</dbReference>
<feature type="binding site" evidence="4">
    <location>
        <position position="56"/>
    </location>
    <ligand>
        <name>substrate</name>
    </ligand>
</feature>
<dbReference type="STRING" id="1912961.BU204_00965"/>
<evidence type="ECO:0000259" key="6">
    <source>
        <dbReference type="Pfam" id="PF00710"/>
    </source>
</evidence>
<dbReference type="InterPro" id="IPR027474">
    <property type="entry name" value="L-asparaginase_N"/>
</dbReference>
<evidence type="ECO:0000256" key="2">
    <source>
        <dbReference type="ARBA" id="ARBA00022801"/>
    </source>
</evidence>
<evidence type="ECO:0000256" key="5">
    <source>
        <dbReference type="PROSITE-ProRule" id="PRU10100"/>
    </source>
</evidence>
<keyword evidence="9" id="KW-1185">Reference proteome</keyword>
<dbReference type="InterPro" id="IPR037152">
    <property type="entry name" value="L-asparaginase_N_sf"/>
</dbReference>
<feature type="domain" description="Asparaginase/glutaminase C-terminal" evidence="7">
    <location>
        <begin position="212"/>
        <end position="326"/>
    </location>
</feature>
<dbReference type="PRINTS" id="PR00139">
    <property type="entry name" value="ASNGLNASE"/>
</dbReference>
<dbReference type="GO" id="GO:0004067">
    <property type="term" value="F:asparaginase activity"/>
    <property type="evidence" value="ECO:0007669"/>
    <property type="project" value="UniProtKB-UniRule"/>
</dbReference>
<dbReference type="EMBL" id="MSIE01000001">
    <property type="protein sequence ID" value="OLF19526.1"/>
    <property type="molecule type" value="Genomic_DNA"/>
</dbReference>
<evidence type="ECO:0000256" key="4">
    <source>
        <dbReference type="PIRSR" id="PIRSR001220-2"/>
    </source>
</evidence>
<gene>
    <name evidence="8" type="ORF">BU204_00965</name>
</gene>
<feature type="domain" description="L-asparaginase N-terminal" evidence="6">
    <location>
        <begin position="3"/>
        <end position="187"/>
    </location>
</feature>
<dbReference type="Gene3D" id="3.40.50.1170">
    <property type="entry name" value="L-asparaginase, N-terminal domain"/>
    <property type="match status" value="1"/>
</dbReference>
<dbReference type="InterPro" id="IPR036152">
    <property type="entry name" value="Asp/glu_Ase-like_sf"/>
</dbReference>
<evidence type="ECO:0000256" key="1">
    <source>
        <dbReference type="ARBA" id="ARBA00010518"/>
    </source>
</evidence>
<organism evidence="8 9">
    <name type="scientific">Actinophytocola xanthii</name>
    <dbReference type="NCBI Taxonomy" id="1912961"/>
    <lineage>
        <taxon>Bacteria</taxon>
        <taxon>Bacillati</taxon>
        <taxon>Actinomycetota</taxon>
        <taxon>Actinomycetes</taxon>
        <taxon>Pseudonocardiales</taxon>
        <taxon>Pseudonocardiaceae</taxon>
    </lineage>
</organism>
<dbReference type="InterPro" id="IPR004550">
    <property type="entry name" value="AsnASE_II"/>
</dbReference>
<accession>A0A1Q8CYV0</accession>
<sequence>MSHVAVISMGGTIAMAPSASGGIVPALGADDLLASVPALAALDVPVRATTLRSLPSPSLGFADLVALAERVRAEIADGAVGVVITHGTDTIEETAFFLDLTLPDEVPVVVTGAMRHPHAPGADGPANLYAAVRVATAPAARGLGALVVMSDEIHGARFVRKSHTSSTAAFVSPAFGPLGLVVEGDPRIRGVARTGLVVPVDDKVGARLVDVRVGLVTVALGDDGELLRRAGDAFHGLVVAGLGAGHVPAGMVPLVAEHAARVPVVLSSRTGAGAVLRQTYGYPGSERDLLDRGLIQSGFLDPAKARILLQLLLASDAGRDEIVAAFDRYR</sequence>
<dbReference type="PIRSF" id="PIRSF500176">
    <property type="entry name" value="L_ASNase"/>
    <property type="match status" value="1"/>
</dbReference>